<evidence type="ECO:0000313" key="1">
    <source>
        <dbReference type="EMBL" id="GBP46748.1"/>
    </source>
</evidence>
<gene>
    <name evidence="1" type="ORF">EVAR_87001_1</name>
</gene>
<reference evidence="1 2" key="1">
    <citation type="journal article" date="2019" name="Commun. Biol.">
        <title>The bagworm genome reveals a unique fibroin gene that provides high tensile strength.</title>
        <authorList>
            <person name="Kono N."/>
            <person name="Nakamura H."/>
            <person name="Ohtoshi R."/>
            <person name="Tomita M."/>
            <person name="Numata K."/>
            <person name="Arakawa K."/>
        </authorList>
    </citation>
    <scope>NUCLEOTIDE SEQUENCE [LARGE SCALE GENOMIC DNA]</scope>
</reference>
<dbReference type="Proteomes" id="UP000299102">
    <property type="component" value="Unassembled WGS sequence"/>
</dbReference>
<dbReference type="AlphaFoldDB" id="A0A4C1W5X8"/>
<name>A0A4C1W5X8_EUMVA</name>
<organism evidence="1 2">
    <name type="scientific">Eumeta variegata</name>
    <name type="common">Bagworm moth</name>
    <name type="synonym">Eumeta japonica</name>
    <dbReference type="NCBI Taxonomy" id="151549"/>
    <lineage>
        <taxon>Eukaryota</taxon>
        <taxon>Metazoa</taxon>
        <taxon>Ecdysozoa</taxon>
        <taxon>Arthropoda</taxon>
        <taxon>Hexapoda</taxon>
        <taxon>Insecta</taxon>
        <taxon>Pterygota</taxon>
        <taxon>Neoptera</taxon>
        <taxon>Endopterygota</taxon>
        <taxon>Lepidoptera</taxon>
        <taxon>Glossata</taxon>
        <taxon>Ditrysia</taxon>
        <taxon>Tineoidea</taxon>
        <taxon>Psychidae</taxon>
        <taxon>Oiketicinae</taxon>
        <taxon>Eumeta</taxon>
    </lineage>
</organism>
<comment type="caution">
    <text evidence="1">The sequence shown here is derived from an EMBL/GenBank/DDBJ whole genome shotgun (WGS) entry which is preliminary data.</text>
</comment>
<protein>
    <submittedName>
        <fullName evidence="1">Uncharacterized protein</fullName>
    </submittedName>
</protein>
<accession>A0A4C1W5X8</accession>
<dbReference type="OrthoDB" id="7382669at2759"/>
<sequence>MGIGCIVRDGVPVPHDYFQLDLTSYSNLRKEVLMDKDMHHVLRSCPLYDDLRNEILGKIEMMDMGPTYYTDLISTLANLHRFQECARAWHRLRGGLK</sequence>
<evidence type="ECO:0000313" key="2">
    <source>
        <dbReference type="Proteomes" id="UP000299102"/>
    </source>
</evidence>
<keyword evidence="2" id="KW-1185">Reference proteome</keyword>
<proteinExistence type="predicted"/>
<dbReference type="EMBL" id="BGZK01000488">
    <property type="protein sequence ID" value="GBP46748.1"/>
    <property type="molecule type" value="Genomic_DNA"/>
</dbReference>